<evidence type="ECO:0000313" key="1">
    <source>
        <dbReference type="EMBL" id="KAK9087352.1"/>
    </source>
</evidence>
<dbReference type="AlphaFoldDB" id="A0AAP0E9I3"/>
<dbReference type="Proteomes" id="UP001420932">
    <property type="component" value="Unassembled WGS sequence"/>
</dbReference>
<reference evidence="1 2" key="1">
    <citation type="submission" date="2024-01" db="EMBL/GenBank/DDBJ databases">
        <title>Genome assemblies of Stephania.</title>
        <authorList>
            <person name="Yang L."/>
        </authorList>
    </citation>
    <scope>NUCLEOTIDE SEQUENCE [LARGE SCALE GENOMIC DNA]</scope>
    <source>
        <strain evidence="1">YNDBR</strain>
        <tissue evidence="1">Leaf</tissue>
    </source>
</reference>
<name>A0AAP0E9I3_9MAGN</name>
<organism evidence="1 2">
    <name type="scientific">Stephania yunnanensis</name>
    <dbReference type="NCBI Taxonomy" id="152371"/>
    <lineage>
        <taxon>Eukaryota</taxon>
        <taxon>Viridiplantae</taxon>
        <taxon>Streptophyta</taxon>
        <taxon>Embryophyta</taxon>
        <taxon>Tracheophyta</taxon>
        <taxon>Spermatophyta</taxon>
        <taxon>Magnoliopsida</taxon>
        <taxon>Ranunculales</taxon>
        <taxon>Menispermaceae</taxon>
        <taxon>Menispermoideae</taxon>
        <taxon>Cissampelideae</taxon>
        <taxon>Stephania</taxon>
    </lineage>
</organism>
<proteinExistence type="predicted"/>
<sequence length="60" mass="6501">MNGEGTVNQLTGQVMIAIIDLRSPEASVTSSAVDLDPNPLQPISCGVWRCSLFFATFCWL</sequence>
<dbReference type="EMBL" id="JBBNAF010000013">
    <property type="protein sequence ID" value="KAK9087352.1"/>
    <property type="molecule type" value="Genomic_DNA"/>
</dbReference>
<gene>
    <name evidence="1" type="ORF">Syun_029746</name>
</gene>
<keyword evidence="2" id="KW-1185">Reference proteome</keyword>
<comment type="caution">
    <text evidence="1">The sequence shown here is derived from an EMBL/GenBank/DDBJ whole genome shotgun (WGS) entry which is preliminary data.</text>
</comment>
<accession>A0AAP0E9I3</accession>
<protein>
    <submittedName>
        <fullName evidence="1">Uncharacterized protein</fullName>
    </submittedName>
</protein>
<evidence type="ECO:0000313" key="2">
    <source>
        <dbReference type="Proteomes" id="UP001420932"/>
    </source>
</evidence>